<dbReference type="KEGG" id="hhy:Halhy_0871"/>
<dbReference type="Proteomes" id="UP000008461">
    <property type="component" value="Chromosome"/>
</dbReference>
<accession>F4L554</accession>
<evidence type="ECO:0008006" key="3">
    <source>
        <dbReference type="Google" id="ProtNLM"/>
    </source>
</evidence>
<organism evidence="1 2">
    <name type="scientific">Haliscomenobacter hydrossis (strain ATCC 27775 / DSM 1100 / LMG 10767 / O)</name>
    <dbReference type="NCBI Taxonomy" id="760192"/>
    <lineage>
        <taxon>Bacteria</taxon>
        <taxon>Pseudomonadati</taxon>
        <taxon>Bacteroidota</taxon>
        <taxon>Saprospiria</taxon>
        <taxon>Saprospirales</taxon>
        <taxon>Haliscomenobacteraceae</taxon>
        <taxon>Haliscomenobacter</taxon>
    </lineage>
</organism>
<dbReference type="EMBL" id="CP002691">
    <property type="protein sequence ID" value="AEE48775.1"/>
    <property type="molecule type" value="Genomic_DNA"/>
</dbReference>
<dbReference type="STRING" id="760192.Halhy_0871"/>
<reference key="2">
    <citation type="submission" date="2011-04" db="EMBL/GenBank/DDBJ databases">
        <title>Complete sequence of chromosome of Haliscomenobacter hydrossis DSM 1100.</title>
        <authorList>
            <consortium name="US DOE Joint Genome Institute (JGI-PGF)"/>
            <person name="Lucas S."/>
            <person name="Han J."/>
            <person name="Lapidus A."/>
            <person name="Bruce D."/>
            <person name="Goodwin L."/>
            <person name="Pitluck S."/>
            <person name="Peters L."/>
            <person name="Kyrpides N."/>
            <person name="Mavromatis K."/>
            <person name="Ivanova N."/>
            <person name="Ovchinnikova G."/>
            <person name="Pagani I."/>
            <person name="Daligault H."/>
            <person name="Detter J.C."/>
            <person name="Han C."/>
            <person name="Land M."/>
            <person name="Hauser L."/>
            <person name="Markowitz V."/>
            <person name="Cheng J.-F."/>
            <person name="Hugenholtz P."/>
            <person name="Woyke T."/>
            <person name="Wu D."/>
            <person name="Verbarg S."/>
            <person name="Frueling A."/>
            <person name="Brambilla E."/>
            <person name="Klenk H.-P."/>
            <person name="Eisen J.A."/>
        </authorList>
    </citation>
    <scope>NUCLEOTIDE SEQUENCE</scope>
    <source>
        <strain>DSM 1100</strain>
    </source>
</reference>
<sequence>MENNNLIQLAQFCQLHNIDTAFIFALQEYELVEIVVIENNPYFPQEQLPEVEKMLRLHYELNINLEGIDAIATLLKRINTLEQELIATKNKLRVFEPD</sequence>
<dbReference type="HOGENOM" id="CLU_144710_4_0_10"/>
<dbReference type="eggNOG" id="ENOG5032YCF">
    <property type="taxonomic scope" value="Bacteria"/>
</dbReference>
<keyword evidence="2" id="KW-1185">Reference proteome</keyword>
<dbReference type="AlphaFoldDB" id="F4L554"/>
<dbReference type="Gene3D" id="1.10.1660.10">
    <property type="match status" value="1"/>
</dbReference>
<dbReference type="OrthoDB" id="1494789at2"/>
<name>F4L554_HALH1</name>
<dbReference type="RefSeq" id="WP_013763335.1">
    <property type="nucleotide sequence ID" value="NC_015510.1"/>
</dbReference>
<proteinExistence type="predicted"/>
<evidence type="ECO:0000313" key="2">
    <source>
        <dbReference type="Proteomes" id="UP000008461"/>
    </source>
</evidence>
<dbReference type="Pfam" id="PF13591">
    <property type="entry name" value="MerR_2"/>
    <property type="match status" value="1"/>
</dbReference>
<gene>
    <name evidence="1" type="ordered locus">Halhy_0871</name>
</gene>
<reference evidence="1 2" key="1">
    <citation type="journal article" date="2011" name="Stand. Genomic Sci.">
        <title>Complete genome sequence of Haliscomenobacter hydrossis type strain (O).</title>
        <authorList>
            <consortium name="US DOE Joint Genome Institute (JGI-PGF)"/>
            <person name="Daligault H."/>
            <person name="Lapidus A."/>
            <person name="Zeytun A."/>
            <person name="Nolan M."/>
            <person name="Lucas S."/>
            <person name="Del Rio T.G."/>
            <person name="Tice H."/>
            <person name="Cheng J.F."/>
            <person name="Tapia R."/>
            <person name="Han C."/>
            <person name="Goodwin L."/>
            <person name="Pitluck S."/>
            <person name="Liolios K."/>
            <person name="Pagani I."/>
            <person name="Ivanova N."/>
            <person name="Huntemann M."/>
            <person name="Mavromatis K."/>
            <person name="Mikhailova N."/>
            <person name="Pati A."/>
            <person name="Chen A."/>
            <person name="Palaniappan K."/>
            <person name="Land M."/>
            <person name="Hauser L."/>
            <person name="Brambilla E.M."/>
            <person name="Rohde M."/>
            <person name="Verbarg S."/>
            <person name="Goker M."/>
            <person name="Bristow J."/>
            <person name="Eisen J.A."/>
            <person name="Markowitz V."/>
            <person name="Hugenholtz P."/>
            <person name="Kyrpides N.C."/>
            <person name="Klenk H.P."/>
            <person name="Woyke T."/>
        </authorList>
    </citation>
    <scope>NUCLEOTIDE SEQUENCE [LARGE SCALE GENOMIC DNA]</scope>
    <source>
        <strain evidence="2">ATCC 27775 / DSM 1100 / LMG 10767 / O</strain>
    </source>
</reference>
<protein>
    <recommendedName>
        <fullName evidence="3">MerR family transcriptional regulator</fullName>
    </recommendedName>
</protein>
<evidence type="ECO:0000313" key="1">
    <source>
        <dbReference type="EMBL" id="AEE48775.1"/>
    </source>
</evidence>